<dbReference type="InterPro" id="IPR013752">
    <property type="entry name" value="KPA_reductase"/>
</dbReference>
<dbReference type="Pfam" id="PF02558">
    <property type="entry name" value="ApbA"/>
    <property type="match status" value="1"/>
</dbReference>
<dbReference type="Pfam" id="PF08546">
    <property type="entry name" value="ApbA_C"/>
    <property type="match status" value="1"/>
</dbReference>
<feature type="domain" description="Ketopantoate reductase N-terminal" evidence="1">
    <location>
        <begin position="5"/>
        <end position="77"/>
    </location>
</feature>
<dbReference type="Proteomes" id="UP001345691">
    <property type="component" value="Unassembled WGS sequence"/>
</dbReference>
<feature type="domain" description="Ketopantoate reductase C-terminal" evidence="2">
    <location>
        <begin position="157"/>
        <end position="283"/>
    </location>
</feature>
<dbReference type="InterPro" id="IPR008927">
    <property type="entry name" value="6-PGluconate_DH-like_C_sf"/>
</dbReference>
<gene>
    <name evidence="3" type="ORF">LTR69_006190</name>
</gene>
<dbReference type="SUPFAM" id="SSF48179">
    <property type="entry name" value="6-phosphogluconate dehydrogenase C-terminal domain-like"/>
    <property type="match status" value="1"/>
</dbReference>
<organism evidence="3 4">
    <name type="scientific">Exophiala sideris</name>
    <dbReference type="NCBI Taxonomy" id="1016849"/>
    <lineage>
        <taxon>Eukaryota</taxon>
        <taxon>Fungi</taxon>
        <taxon>Dikarya</taxon>
        <taxon>Ascomycota</taxon>
        <taxon>Pezizomycotina</taxon>
        <taxon>Eurotiomycetes</taxon>
        <taxon>Chaetothyriomycetidae</taxon>
        <taxon>Chaetothyriales</taxon>
        <taxon>Herpotrichiellaceae</taxon>
        <taxon>Exophiala</taxon>
    </lineage>
</organism>
<dbReference type="InterPro" id="IPR013328">
    <property type="entry name" value="6PGD_dom2"/>
</dbReference>
<dbReference type="PANTHER" id="PTHR21708">
    <property type="entry name" value="PROBABLE 2-DEHYDROPANTOATE 2-REDUCTASE"/>
    <property type="match status" value="1"/>
</dbReference>
<dbReference type="Gene3D" id="1.10.1040.10">
    <property type="entry name" value="N-(1-d-carboxylethyl)-l-norvaline Dehydrogenase, domain 2"/>
    <property type="match status" value="1"/>
</dbReference>
<protein>
    <recommendedName>
        <fullName evidence="5">2-dehydropantoate 2-reductase</fullName>
    </recommendedName>
</protein>
<evidence type="ECO:0000313" key="4">
    <source>
        <dbReference type="Proteomes" id="UP001345691"/>
    </source>
</evidence>
<dbReference type="InterPro" id="IPR013332">
    <property type="entry name" value="KPR_N"/>
</dbReference>
<sequence>MPRLLVFGTGSVGGLYTYIIDRGGGEATCVCRSNYAEVKAHGIRIESSILGNCIANPHVVRSVDEALSSSQQPFDFVVNGLGIEERYHRAFPGAPIISGVAYAPTTQTSPGVFLHSEMERLHLGLYDTDRSSTAIKVLESFVSLIRRGGGTAILENDIQIERWRKIVANGAINPICALSRCRDGQLMKVAPLAFDLLKKVMLEIVAVAEAEGYGHVVSPETVEAQLARSLGRPFPGVQPSMMADALNGRQLEVEAIVGRIVEIGRSKQVEIPRLETLFVLLQGLDTALQIGVDGEI</sequence>
<evidence type="ECO:0000259" key="2">
    <source>
        <dbReference type="Pfam" id="PF08546"/>
    </source>
</evidence>
<dbReference type="EMBL" id="JAVRRF010000012">
    <property type="protein sequence ID" value="KAK5059601.1"/>
    <property type="molecule type" value="Genomic_DNA"/>
</dbReference>
<dbReference type="Gene3D" id="3.40.50.720">
    <property type="entry name" value="NAD(P)-binding Rossmann-like Domain"/>
    <property type="match status" value="2"/>
</dbReference>
<keyword evidence="4" id="KW-1185">Reference proteome</keyword>
<comment type="caution">
    <text evidence="3">The sequence shown here is derived from an EMBL/GenBank/DDBJ whole genome shotgun (WGS) entry which is preliminary data.</text>
</comment>
<reference evidence="3 4" key="1">
    <citation type="submission" date="2023-08" db="EMBL/GenBank/DDBJ databases">
        <title>Black Yeasts Isolated from many extreme environments.</title>
        <authorList>
            <person name="Coleine C."/>
            <person name="Stajich J.E."/>
            <person name="Selbmann L."/>
        </authorList>
    </citation>
    <scope>NUCLEOTIDE SEQUENCE [LARGE SCALE GENOMIC DNA]</scope>
    <source>
        <strain evidence="3 4">CCFEE 6328</strain>
    </source>
</reference>
<evidence type="ECO:0000259" key="1">
    <source>
        <dbReference type="Pfam" id="PF02558"/>
    </source>
</evidence>
<dbReference type="InterPro" id="IPR051402">
    <property type="entry name" value="KPR-Related"/>
</dbReference>
<proteinExistence type="predicted"/>
<name>A0ABR0JA10_9EURO</name>
<accession>A0ABR0JA10</accession>
<dbReference type="PANTHER" id="PTHR21708:SF30">
    <property type="entry name" value="2-DEHYDROPANTOATE 2-REDUCTASE-RELATED"/>
    <property type="match status" value="1"/>
</dbReference>
<evidence type="ECO:0008006" key="5">
    <source>
        <dbReference type="Google" id="ProtNLM"/>
    </source>
</evidence>
<evidence type="ECO:0000313" key="3">
    <source>
        <dbReference type="EMBL" id="KAK5059601.1"/>
    </source>
</evidence>